<evidence type="ECO:0000256" key="7">
    <source>
        <dbReference type="PROSITE-ProRule" id="PRU00339"/>
    </source>
</evidence>
<evidence type="ECO:0000256" key="6">
    <source>
        <dbReference type="ARBA" id="ARBA00073740"/>
    </source>
</evidence>
<dbReference type="PRINTS" id="PR00625">
    <property type="entry name" value="JDOMAIN"/>
</dbReference>
<dbReference type="Pfam" id="PF00226">
    <property type="entry name" value="DnaJ"/>
    <property type="match status" value="1"/>
</dbReference>
<keyword evidence="4 7" id="KW-0802">TPR repeat</keyword>
<dbReference type="GO" id="GO:0051087">
    <property type="term" value="F:protein-folding chaperone binding"/>
    <property type="evidence" value="ECO:0007669"/>
    <property type="project" value="TreeGrafter"/>
</dbReference>
<sequence>MRVSPIVALPVLLLSFSTPALGESSTRTAAQIAQDANQLLAEGSFAAAARAYGEAIEIDPTSHANYYKRATAYLSMGRYGSALDDFDHILKINPGFAQAHFQKAKILAKEGEFAKAQSELKAYGKSKSDPEAEELAQLSVIGEAAEKSARQASSKKNWQVCVDHVTKALEVGPNSSSLRKLRVDCASELGDINMVYGDLTRLSSLDPSTLSLPLQLSHIAYFLRASPQGTAHIKQCLHYDPDSKPCKAIHKLIRSLEKDTTKVRDFVEGGGTGYRQAIKILDGENGLIARFERALDEATKPQNGQPPYLPAKLHPKENSQMRLDLYALACKAAVGANDFSRKCTHWCEEVLKMDADNVDAIISRGERMLKDEDWENAVRTLERAFELSGRSSQEILNRVQKAQRLLKQSKQKDYYKVLGVSRDADERTIKKAFRRAAKTAHPDVGGSEEKMAALNEAYEVLSNPELRQRYDNGDDPNDPTSGQQRNPFAHHGGGGMPFQFFQQGGGFQGFQGFPGGGQKMHFQWN</sequence>
<reference evidence="11" key="1">
    <citation type="submission" date="2016-06" db="EMBL/GenBank/DDBJ databases">
        <authorList>
            <person name="Cuomo C."/>
            <person name="Litvintseva A."/>
            <person name="Heitman J."/>
            <person name="Chen Y."/>
            <person name="Sun S."/>
            <person name="Springer D."/>
            <person name="Dromer F."/>
            <person name="Young S."/>
            <person name="Zeng Q."/>
            <person name="Chapman S."/>
            <person name="Gujja S."/>
            <person name="Saif S."/>
            <person name="Birren B."/>
        </authorList>
    </citation>
    <scope>NUCLEOTIDE SEQUENCE</scope>
    <source>
        <strain evidence="11">CBS 7841</strain>
    </source>
</reference>
<organism evidence="11 12">
    <name type="scientific">Cryptococcus depauperatus CBS 7841</name>
    <dbReference type="NCBI Taxonomy" id="1295531"/>
    <lineage>
        <taxon>Eukaryota</taxon>
        <taxon>Fungi</taxon>
        <taxon>Dikarya</taxon>
        <taxon>Basidiomycota</taxon>
        <taxon>Agaricomycotina</taxon>
        <taxon>Tremellomycetes</taxon>
        <taxon>Tremellales</taxon>
        <taxon>Cryptococcaceae</taxon>
        <taxon>Cryptococcus</taxon>
    </lineage>
</organism>
<feature type="domain" description="J" evidence="10">
    <location>
        <begin position="413"/>
        <end position="474"/>
    </location>
</feature>
<protein>
    <recommendedName>
        <fullName evidence="6">Tetratricopeptide repeat and J domain-containing co-chaperone DNJ1</fullName>
    </recommendedName>
</protein>
<dbReference type="Proteomes" id="UP000094043">
    <property type="component" value="Chromosome 4"/>
</dbReference>
<evidence type="ECO:0000313" key="12">
    <source>
        <dbReference type="Proteomes" id="UP000094043"/>
    </source>
</evidence>
<dbReference type="CDD" id="cd06257">
    <property type="entry name" value="DnaJ"/>
    <property type="match status" value="1"/>
</dbReference>
<dbReference type="Gene3D" id="1.10.287.110">
    <property type="entry name" value="DnaJ domain"/>
    <property type="match status" value="1"/>
</dbReference>
<comment type="subcellular location">
    <subcellularLocation>
        <location evidence="1">Endoplasmic reticulum lumen</location>
    </subcellularLocation>
</comment>
<evidence type="ECO:0000256" key="2">
    <source>
        <dbReference type="ARBA" id="ARBA00022729"/>
    </source>
</evidence>
<feature type="region of interest" description="Disordered" evidence="8">
    <location>
        <begin position="467"/>
        <end position="499"/>
    </location>
</feature>
<feature type="signal peptide" evidence="9">
    <location>
        <begin position="1"/>
        <end position="22"/>
    </location>
</feature>
<dbReference type="AlphaFoldDB" id="A0AAJ8M2Q9"/>
<dbReference type="PROSITE" id="PS50005">
    <property type="entry name" value="TPR"/>
    <property type="match status" value="1"/>
</dbReference>
<dbReference type="SUPFAM" id="SSF46565">
    <property type="entry name" value="Chaperone J-domain"/>
    <property type="match status" value="1"/>
</dbReference>
<dbReference type="EMBL" id="CP143787">
    <property type="protein sequence ID" value="WVN88861.1"/>
    <property type="molecule type" value="Genomic_DNA"/>
</dbReference>
<evidence type="ECO:0000256" key="1">
    <source>
        <dbReference type="ARBA" id="ARBA00004319"/>
    </source>
</evidence>
<dbReference type="Gene3D" id="1.25.40.10">
    <property type="entry name" value="Tetratricopeptide repeat domain"/>
    <property type="match status" value="1"/>
</dbReference>
<dbReference type="InterPro" id="IPR051727">
    <property type="entry name" value="DnaJ_C3_Co-chaperones"/>
</dbReference>
<evidence type="ECO:0000259" key="10">
    <source>
        <dbReference type="PROSITE" id="PS50076"/>
    </source>
</evidence>
<evidence type="ECO:0000313" key="11">
    <source>
        <dbReference type="EMBL" id="WVN88861.1"/>
    </source>
</evidence>
<dbReference type="InterPro" id="IPR011990">
    <property type="entry name" value="TPR-like_helical_dom_sf"/>
</dbReference>
<feature type="repeat" description="TPR" evidence="7">
    <location>
        <begin position="63"/>
        <end position="96"/>
    </location>
</feature>
<dbReference type="SMART" id="SM00271">
    <property type="entry name" value="DnaJ"/>
    <property type="match status" value="1"/>
</dbReference>
<evidence type="ECO:0000256" key="9">
    <source>
        <dbReference type="SAM" id="SignalP"/>
    </source>
</evidence>
<keyword evidence="12" id="KW-1185">Reference proteome</keyword>
<dbReference type="InterPro" id="IPR019734">
    <property type="entry name" value="TPR_rpt"/>
</dbReference>
<dbReference type="GeneID" id="91088285"/>
<reference evidence="11" key="3">
    <citation type="submission" date="2024-01" db="EMBL/GenBank/DDBJ databases">
        <authorList>
            <person name="Coelho M.A."/>
            <person name="David-Palma M."/>
            <person name="Shea T."/>
            <person name="Sun S."/>
            <person name="Cuomo C.A."/>
            <person name="Heitman J."/>
        </authorList>
    </citation>
    <scope>NUCLEOTIDE SEQUENCE</scope>
    <source>
        <strain evidence="11">CBS 7841</strain>
    </source>
</reference>
<dbReference type="GO" id="GO:0005788">
    <property type="term" value="C:endoplasmic reticulum lumen"/>
    <property type="evidence" value="ECO:0007669"/>
    <property type="project" value="UniProtKB-SubCell"/>
</dbReference>
<reference evidence="11" key="2">
    <citation type="journal article" date="2022" name="Elife">
        <title>Obligate sexual reproduction of a homothallic fungus closely related to the Cryptococcus pathogenic species complex.</title>
        <authorList>
            <person name="Passer A.R."/>
            <person name="Clancey S.A."/>
            <person name="Shea T."/>
            <person name="David-Palma M."/>
            <person name="Averette A.F."/>
            <person name="Boekhout T."/>
            <person name="Porcel B.M."/>
            <person name="Nowrousian M."/>
            <person name="Cuomo C.A."/>
            <person name="Sun S."/>
            <person name="Heitman J."/>
            <person name="Coelho M.A."/>
        </authorList>
    </citation>
    <scope>NUCLEOTIDE SEQUENCE</scope>
    <source>
        <strain evidence="11">CBS 7841</strain>
    </source>
</reference>
<dbReference type="InterPro" id="IPR036869">
    <property type="entry name" value="J_dom_sf"/>
</dbReference>
<keyword evidence="2 9" id="KW-0732">Signal</keyword>
<evidence type="ECO:0000256" key="5">
    <source>
        <dbReference type="ARBA" id="ARBA00022824"/>
    </source>
</evidence>
<name>A0AAJ8M2Q9_9TREE</name>
<dbReference type="PANTHER" id="PTHR44140:SF2">
    <property type="entry name" value="LD25575P"/>
    <property type="match status" value="1"/>
</dbReference>
<gene>
    <name evidence="11" type="ORF">L203_104075</name>
</gene>
<dbReference type="GO" id="GO:0051787">
    <property type="term" value="F:misfolded protein binding"/>
    <property type="evidence" value="ECO:0007669"/>
    <property type="project" value="TreeGrafter"/>
</dbReference>
<keyword evidence="5" id="KW-0256">Endoplasmic reticulum</keyword>
<dbReference type="RefSeq" id="XP_066069561.1">
    <property type="nucleotide sequence ID" value="XM_066213464.1"/>
</dbReference>
<evidence type="ECO:0000256" key="4">
    <source>
        <dbReference type="ARBA" id="ARBA00022803"/>
    </source>
</evidence>
<feature type="chain" id="PRO_5042496734" description="Tetratricopeptide repeat and J domain-containing co-chaperone DNJ1" evidence="9">
    <location>
        <begin position="23"/>
        <end position="525"/>
    </location>
</feature>
<dbReference type="SMART" id="SM00028">
    <property type="entry name" value="TPR"/>
    <property type="match status" value="3"/>
</dbReference>
<keyword evidence="3" id="KW-0677">Repeat</keyword>
<proteinExistence type="predicted"/>
<evidence type="ECO:0000256" key="3">
    <source>
        <dbReference type="ARBA" id="ARBA00022737"/>
    </source>
</evidence>
<dbReference type="InterPro" id="IPR001623">
    <property type="entry name" value="DnaJ_domain"/>
</dbReference>
<dbReference type="SUPFAM" id="SSF48452">
    <property type="entry name" value="TPR-like"/>
    <property type="match status" value="2"/>
</dbReference>
<dbReference type="Pfam" id="PF14559">
    <property type="entry name" value="TPR_19"/>
    <property type="match status" value="1"/>
</dbReference>
<dbReference type="FunFam" id="1.10.287.110:FF:000089">
    <property type="entry name" value="Related to DnaJ homolog subfamily C member 3"/>
    <property type="match status" value="1"/>
</dbReference>
<accession>A0AAJ8M2Q9</accession>
<evidence type="ECO:0000256" key="8">
    <source>
        <dbReference type="SAM" id="MobiDB-lite"/>
    </source>
</evidence>
<dbReference type="PANTHER" id="PTHR44140">
    <property type="entry name" value="LD25575P"/>
    <property type="match status" value="1"/>
</dbReference>
<dbReference type="PROSITE" id="PS50076">
    <property type="entry name" value="DNAJ_2"/>
    <property type="match status" value="1"/>
</dbReference>
<dbReference type="KEGG" id="cdep:91088285"/>
<dbReference type="GO" id="GO:0034975">
    <property type="term" value="P:protein folding in endoplasmic reticulum"/>
    <property type="evidence" value="ECO:0007669"/>
    <property type="project" value="TreeGrafter"/>
</dbReference>
<dbReference type="FunFam" id="1.25.40.10:FF:000224">
    <property type="entry name" value="DnaJ and TPR domain protein"/>
    <property type="match status" value="1"/>
</dbReference>